<organism evidence="2 3">
    <name type="scientific">Oceanihabitans sediminis</name>
    <dbReference type="NCBI Taxonomy" id="1812012"/>
    <lineage>
        <taxon>Bacteria</taxon>
        <taxon>Pseudomonadati</taxon>
        <taxon>Bacteroidota</taxon>
        <taxon>Flavobacteriia</taxon>
        <taxon>Flavobacteriales</taxon>
        <taxon>Flavobacteriaceae</taxon>
        <taxon>Oceanihabitans</taxon>
    </lineage>
</organism>
<keyword evidence="1" id="KW-0812">Transmembrane</keyword>
<dbReference type="RefSeq" id="WP_072351632.1">
    <property type="nucleotide sequence ID" value="NZ_JAWVXR010000002.1"/>
</dbReference>
<evidence type="ECO:0000313" key="3">
    <source>
        <dbReference type="Proteomes" id="UP000252249"/>
    </source>
</evidence>
<keyword evidence="3" id="KW-1185">Reference proteome</keyword>
<evidence type="ECO:0000313" key="2">
    <source>
        <dbReference type="EMBL" id="RCU57709.1"/>
    </source>
</evidence>
<dbReference type="OrthoDB" id="1454744at2"/>
<comment type="caution">
    <text evidence="2">The sequence shown here is derived from an EMBL/GenBank/DDBJ whole genome shotgun (WGS) entry which is preliminary data.</text>
</comment>
<feature type="transmembrane region" description="Helical" evidence="1">
    <location>
        <begin position="58"/>
        <end position="76"/>
    </location>
</feature>
<proteinExistence type="predicted"/>
<dbReference type="EMBL" id="QPIG01000002">
    <property type="protein sequence ID" value="RCU57709.1"/>
    <property type="molecule type" value="Genomic_DNA"/>
</dbReference>
<accession>A0A368P7D8</accession>
<keyword evidence="1" id="KW-1133">Transmembrane helix</keyword>
<name>A0A368P7D8_9FLAO</name>
<keyword evidence="1" id="KW-0472">Membrane</keyword>
<reference evidence="2 3" key="1">
    <citation type="submission" date="2018-07" db="EMBL/GenBank/DDBJ databases">
        <title>Oceanihabitans testaceum sp. nov., isolated from marine sediment.</title>
        <authorList>
            <person name="Li C.-M."/>
        </authorList>
    </citation>
    <scope>NUCLEOTIDE SEQUENCE [LARGE SCALE GENOMIC DNA]</scope>
    <source>
        <strain evidence="2 3">S9-10</strain>
    </source>
</reference>
<dbReference type="Proteomes" id="UP000252249">
    <property type="component" value="Unassembled WGS sequence"/>
</dbReference>
<sequence>MRKISIILGLITAIAAIILSTLPLSNMAFIPAIASLVFGLLAFFLSKQQNESNKIVQLIFLLTIIALGLSTYKAIFDKTEVGDTQELEERVNKAEENAMEELEGLDLEDIDLSE</sequence>
<dbReference type="AlphaFoldDB" id="A0A368P7D8"/>
<gene>
    <name evidence="2" type="ORF">DU428_07935</name>
</gene>
<protein>
    <submittedName>
        <fullName evidence="2">FUSC family protein</fullName>
    </submittedName>
</protein>
<feature type="transmembrane region" description="Helical" evidence="1">
    <location>
        <begin position="25"/>
        <end position="46"/>
    </location>
</feature>
<evidence type="ECO:0000256" key="1">
    <source>
        <dbReference type="SAM" id="Phobius"/>
    </source>
</evidence>